<dbReference type="Gene3D" id="1.10.3630.10">
    <property type="entry name" value="yeast vps74-n-term truncation variant domain like"/>
    <property type="match status" value="1"/>
</dbReference>
<dbReference type="Proteomes" id="UP001183582">
    <property type="component" value="Unassembled WGS sequence"/>
</dbReference>
<dbReference type="Pfam" id="PF05719">
    <property type="entry name" value="GPP34"/>
    <property type="match status" value="1"/>
</dbReference>
<evidence type="ECO:0000256" key="4">
    <source>
        <dbReference type="ARBA" id="ARBA00023136"/>
    </source>
</evidence>
<dbReference type="AlphaFoldDB" id="A0AAJ2LYK8"/>
<dbReference type="GeneID" id="301456939"/>
<organism evidence="5 6">
    <name type="scientific">Microbacterium aurantiacum</name>
    <dbReference type="NCBI Taxonomy" id="162393"/>
    <lineage>
        <taxon>Bacteria</taxon>
        <taxon>Bacillati</taxon>
        <taxon>Actinomycetota</taxon>
        <taxon>Actinomycetes</taxon>
        <taxon>Micrococcales</taxon>
        <taxon>Microbacteriaceae</taxon>
        <taxon>Microbacterium</taxon>
    </lineage>
</organism>
<dbReference type="GO" id="GO:0012505">
    <property type="term" value="C:endomembrane system"/>
    <property type="evidence" value="ECO:0007669"/>
    <property type="project" value="UniProtKB-ARBA"/>
</dbReference>
<reference evidence="5 6" key="1">
    <citation type="submission" date="2021-06" db="EMBL/GenBank/DDBJ databases">
        <title>Genome-based taxonomic framework of Microbacterium strains isolated from marine environment, the description of four new species and reclassification of four preexisting species.</title>
        <authorList>
            <person name="Lee S.D."/>
            <person name="Kim S.-M."/>
            <person name="Byeon Y.-S."/>
            <person name="Yang H.L."/>
            <person name="Kim I.S."/>
        </authorList>
    </citation>
    <scope>NUCLEOTIDE SEQUENCE [LARGE SCALE GENOMIC DNA]</scope>
    <source>
        <strain evidence="5 6">KACC 20514</strain>
    </source>
</reference>
<keyword evidence="3" id="KW-0446">Lipid-binding</keyword>
<proteinExistence type="predicted"/>
<dbReference type="GO" id="GO:0070273">
    <property type="term" value="F:phosphatidylinositol-4-phosphate binding"/>
    <property type="evidence" value="ECO:0007669"/>
    <property type="project" value="InterPro"/>
</dbReference>
<dbReference type="RefSeq" id="WP_310890439.1">
    <property type="nucleotide sequence ID" value="NZ_BAAAGR010000001.1"/>
</dbReference>
<dbReference type="GO" id="GO:0005737">
    <property type="term" value="C:cytoplasm"/>
    <property type="evidence" value="ECO:0007669"/>
    <property type="project" value="UniProtKB-ARBA"/>
</dbReference>
<evidence type="ECO:0000256" key="1">
    <source>
        <dbReference type="ARBA" id="ARBA00004255"/>
    </source>
</evidence>
<dbReference type="InterPro" id="IPR008628">
    <property type="entry name" value="GPP34-like"/>
</dbReference>
<evidence type="ECO:0000256" key="3">
    <source>
        <dbReference type="ARBA" id="ARBA00023121"/>
    </source>
</evidence>
<accession>A0AAJ2LYK8</accession>
<evidence type="ECO:0000256" key="2">
    <source>
        <dbReference type="ARBA" id="ARBA00023034"/>
    </source>
</evidence>
<evidence type="ECO:0000313" key="6">
    <source>
        <dbReference type="Proteomes" id="UP001183582"/>
    </source>
</evidence>
<dbReference type="InterPro" id="IPR038261">
    <property type="entry name" value="GPP34-like_sf"/>
</dbReference>
<sequence length="235" mass="24850">MSADRSPSAEPIPTEPSLVEDVLLLLFQPDSGTIAGENILYYVLGGAAVADLALTGAVDVDDTRLFARPVSTTADERPADELLAPVWDYLQKKPRDVQTVLAAVGPNLREPTLERLVARGELRAETRRTLGVFSSTHYTLGGDRRARLLDAVRAALVDGAEPDARTAALAGLLSASDTLPWFDREIPWTSAVYTRGKAFEQGDWGAAAAASAVARTVLAGVASSLVIAGVVSSRP</sequence>
<comment type="subcellular location">
    <subcellularLocation>
        <location evidence="1">Golgi apparatus membrane</location>
        <topology evidence="1">Peripheral membrane protein</topology>
        <orientation evidence="1">Cytoplasmic side</orientation>
    </subcellularLocation>
</comment>
<keyword evidence="2" id="KW-0333">Golgi apparatus</keyword>
<name>A0AAJ2LYK8_9MICO</name>
<evidence type="ECO:0000313" key="5">
    <source>
        <dbReference type="EMBL" id="MDS0244359.1"/>
    </source>
</evidence>
<protein>
    <submittedName>
        <fullName evidence="5">GPP34 family phosphoprotein</fullName>
    </submittedName>
</protein>
<comment type="caution">
    <text evidence="5">The sequence shown here is derived from an EMBL/GenBank/DDBJ whole genome shotgun (WGS) entry which is preliminary data.</text>
</comment>
<dbReference type="EMBL" id="JAHWXH010000001">
    <property type="protein sequence ID" value="MDS0244359.1"/>
    <property type="molecule type" value="Genomic_DNA"/>
</dbReference>
<keyword evidence="4" id="KW-0472">Membrane</keyword>
<gene>
    <name evidence="5" type="ORF">KZC50_01890</name>
</gene>